<dbReference type="PROSITE" id="PS00436">
    <property type="entry name" value="PEROXIDASE_2"/>
    <property type="match status" value="1"/>
</dbReference>
<keyword evidence="8 18" id="KW-0479">Metal-binding</keyword>
<evidence type="ECO:0000256" key="8">
    <source>
        <dbReference type="ARBA" id="ARBA00022723"/>
    </source>
</evidence>
<dbReference type="InterPro" id="IPR019794">
    <property type="entry name" value="Peroxidases_AS"/>
</dbReference>
<feature type="binding site" evidence="18">
    <location>
        <position position="68"/>
    </location>
    <ligand>
        <name>Ca(2+)</name>
        <dbReference type="ChEBI" id="CHEBI:29108"/>
        <label>1</label>
    </ligand>
</feature>
<dbReference type="GO" id="GO:0046872">
    <property type="term" value="F:metal ion binding"/>
    <property type="evidence" value="ECO:0007669"/>
    <property type="project" value="UniProtKB-UniRule"/>
</dbReference>
<dbReference type="PRINTS" id="PR00458">
    <property type="entry name" value="PEROXIDASE"/>
</dbReference>
<feature type="active site" description="Proton acceptor" evidence="16">
    <location>
        <position position="64"/>
    </location>
</feature>
<feature type="binding site" evidence="18">
    <location>
        <position position="70"/>
    </location>
    <ligand>
        <name>Ca(2+)</name>
        <dbReference type="ChEBI" id="CHEBI:29108"/>
        <label>1</label>
    </ligand>
</feature>
<dbReference type="EMBL" id="CACSLK010030184">
    <property type="protein sequence ID" value="CAA0837362.1"/>
    <property type="molecule type" value="Genomic_DNA"/>
</dbReference>
<keyword evidence="15 21" id="KW-0376">Hydrogen peroxide</keyword>
<dbReference type="GO" id="GO:0042744">
    <property type="term" value="P:hydrogen peroxide catabolic process"/>
    <property type="evidence" value="ECO:0007669"/>
    <property type="project" value="UniProtKB-KW"/>
</dbReference>
<feature type="disulfide bond" evidence="20">
    <location>
        <begin position="118"/>
        <end position="321"/>
    </location>
</feature>
<evidence type="ECO:0000256" key="21">
    <source>
        <dbReference type="RuleBase" id="RU362060"/>
    </source>
</evidence>
<evidence type="ECO:0000256" key="6">
    <source>
        <dbReference type="ARBA" id="ARBA00022559"/>
    </source>
</evidence>
<feature type="binding site" evidence="18">
    <location>
        <position position="253"/>
    </location>
    <ligand>
        <name>Ca(2+)</name>
        <dbReference type="ChEBI" id="CHEBI:29108"/>
        <label>2</label>
    </ligand>
</feature>
<dbReference type="FunFam" id="1.10.520.10:FF:000001">
    <property type="entry name" value="Peroxidase"/>
    <property type="match status" value="1"/>
</dbReference>
<comment type="subcellular location">
    <subcellularLocation>
        <location evidence="21">Secreted</location>
    </subcellularLocation>
</comment>
<evidence type="ECO:0000256" key="5">
    <source>
        <dbReference type="ARBA" id="ARBA00022525"/>
    </source>
</evidence>
<dbReference type="InterPro" id="IPR033905">
    <property type="entry name" value="Secretory_peroxidase"/>
</dbReference>
<feature type="binding site" evidence="17">
    <location>
        <position position="159"/>
    </location>
    <ligand>
        <name>substrate</name>
    </ligand>
</feature>
<feature type="binding site" evidence="18">
    <location>
        <position position="86"/>
    </location>
    <ligand>
        <name>Ca(2+)</name>
        <dbReference type="ChEBI" id="CHEBI:29108"/>
        <label>1</label>
    </ligand>
</feature>
<reference evidence="23" key="1">
    <citation type="submission" date="2019-12" db="EMBL/GenBank/DDBJ databases">
        <authorList>
            <person name="Scholes J."/>
        </authorList>
    </citation>
    <scope>NUCLEOTIDE SEQUENCE</scope>
</reference>
<dbReference type="PANTHER" id="PTHR31517">
    <property type="match status" value="1"/>
</dbReference>
<comment type="cofactor">
    <cofactor evidence="18 21">
        <name>heme b</name>
        <dbReference type="ChEBI" id="CHEBI:60344"/>
    </cofactor>
    <text evidence="18 21">Binds 1 heme b (iron(II)-protoporphyrin IX) group per subunit.</text>
</comment>
<evidence type="ECO:0000256" key="1">
    <source>
        <dbReference type="ARBA" id="ARBA00000189"/>
    </source>
</evidence>
<proteinExistence type="inferred from homology"/>
<feature type="chain" id="PRO_5040530710" description="Peroxidase" evidence="21">
    <location>
        <begin position="23"/>
        <end position="335"/>
    </location>
</feature>
<evidence type="ECO:0000256" key="9">
    <source>
        <dbReference type="ARBA" id="ARBA00022729"/>
    </source>
</evidence>
<name>A0A9N7RM72_STRHE</name>
<protein>
    <recommendedName>
        <fullName evidence="4 21">Peroxidase</fullName>
        <ecNumber evidence="4 21">1.11.1.7</ecNumber>
    </recommendedName>
</protein>
<feature type="binding site" evidence="18">
    <location>
        <position position="72"/>
    </location>
    <ligand>
        <name>Ca(2+)</name>
        <dbReference type="ChEBI" id="CHEBI:29108"/>
        <label>1</label>
    </ligand>
</feature>
<dbReference type="SUPFAM" id="SSF48113">
    <property type="entry name" value="Heme-dependent peroxidases"/>
    <property type="match status" value="1"/>
</dbReference>
<organism evidence="23 24">
    <name type="scientific">Striga hermonthica</name>
    <name type="common">Purple witchweed</name>
    <name type="synonym">Buchnera hermonthica</name>
    <dbReference type="NCBI Taxonomy" id="68872"/>
    <lineage>
        <taxon>Eukaryota</taxon>
        <taxon>Viridiplantae</taxon>
        <taxon>Streptophyta</taxon>
        <taxon>Embryophyta</taxon>
        <taxon>Tracheophyta</taxon>
        <taxon>Spermatophyta</taxon>
        <taxon>Magnoliopsida</taxon>
        <taxon>eudicotyledons</taxon>
        <taxon>Gunneridae</taxon>
        <taxon>Pentapetalae</taxon>
        <taxon>asterids</taxon>
        <taxon>lamiids</taxon>
        <taxon>Lamiales</taxon>
        <taxon>Orobanchaceae</taxon>
        <taxon>Buchnereae</taxon>
        <taxon>Striga</taxon>
    </lineage>
</organism>
<dbReference type="Pfam" id="PF00141">
    <property type="entry name" value="peroxidase"/>
    <property type="match status" value="1"/>
</dbReference>
<feature type="binding site" evidence="18">
    <location>
        <position position="248"/>
    </location>
    <ligand>
        <name>Ca(2+)</name>
        <dbReference type="ChEBI" id="CHEBI:29108"/>
        <label>2</label>
    </ligand>
</feature>
<accession>A0A9N7RM72</accession>
<feature type="site" description="Transition state stabilizer" evidence="19">
    <location>
        <position position="60"/>
    </location>
</feature>
<evidence type="ECO:0000256" key="19">
    <source>
        <dbReference type="PIRSR" id="PIRSR600823-4"/>
    </source>
</evidence>
<keyword evidence="7 21" id="KW-0349">Heme</keyword>
<keyword evidence="14" id="KW-0325">Glycoprotein</keyword>
<dbReference type="PROSITE" id="PS00435">
    <property type="entry name" value="PEROXIDASE_1"/>
    <property type="match status" value="1"/>
</dbReference>
<keyword evidence="24" id="KW-1185">Reference proteome</keyword>
<keyword evidence="6 21" id="KW-0575">Peroxidase</keyword>
<feature type="disulfide bond" evidence="20">
    <location>
        <begin position="66"/>
        <end position="71"/>
    </location>
</feature>
<evidence type="ECO:0000256" key="7">
    <source>
        <dbReference type="ARBA" id="ARBA00022617"/>
    </source>
</evidence>
<dbReference type="GO" id="GO:0006979">
    <property type="term" value="P:response to oxidative stress"/>
    <property type="evidence" value="ECO:0007669"/>
    <property type="project" value="UniProtKB-UniRule"/>
</dbReference>
<dbReference type="GO" id="GO:0020037">
    <property type="term" value="F:heme binding"/>
    <property type="evidence" value="ECO:0007669"/>
    <property type="project" value="UniProtKB-UniRule"/>
</dbReference>
<gene>
    <name evidence="23" type="ORF">SHERM_04338</name>
</gene>
<evidence type="ECO:0000256" key="16">
    <source>
        <dbReference type="PIRSR" id="PIRSR600823-1"/>
    </source>
</evidence>
<evidence type="ECO:0000256" key="2">
    <source>
        <dbReference type="ARBA" id="ARBA00002322"/>
    </source>
</evidence>
<dbReference type="PRINTS" id="PR00461">
    <property type="entry name" value="PLPEROXIDASE"/>
</dbReference>
<evidence type="ECO:0000256" key="13">
    <source>
        <dbReference type="ARBA" id="ARBA00023157"/>
    </source>
</evidence>
<feature type="binding site" description="axial binding residue" evidence="18">
    <location>
        <position position="189"/>
    </location>
    <ligand>
        <name>heme b</name>
        <dbReference type="ChEBI" id="CHEBI:60344"/>
    </ligand>
    <ligandPart>
        <name>Fe</name>
        <dbReference type="ChEBI" id="CHEBI:18248"/>
    </ligandPart>
</feature>
<evidence type="ECO:0000313" key="24">
    <source>
        <dbReference type="Proteomes" id="UP001153555"/>
    </source>
</evidence>
<comment type="similarity">
    <text evidence="3">Belongs to the peroxidase family. Ascorbate peroxidase subfamily.</text>
</comment>
<keyword evidence="12 18" id="KW-0408">Iron</keyword>
<dbReference type="FunFam" id="1.10.420.10:FF:000007">
    <property type="entry name" value="Peroxidase"/>
    <property type="match status" value="1"/>
</dbReference>
<feature type="binding site" evidence="18">
    <location>
        <position position="74"/>
    </location>
    <ligand>
        <name>Ca(2+)</name>
        <dbReference type="ChEBI" id="CHEBI:29108"/>
        <label>1</label>
    </ligand>
</feature>
<dbReference type="Proteomes" id="UP001153555">
    <property type="component" value="Unassembled WGS sequence"/>
</dbReference>
<comment type="catalytic activity">
    <reaction evidence="1 21">
        <text>2 a phenolic donor + H2O2 = 2 a phenolic radical donor + 2 H2O</text>
        <dbReference type="Rhea" id="RHEA:56136"/>
        <dbReference type="ChEBI" id="CHEBI:15377"/>
        <dbReference type="ChEBI" id="CHEBI:16240"/>
        <dbReference type="ChEBI" id="CHEBI:139520"/>
        <dbReference type="ChEBI" id="CHEBI:139521"/>
        <dbReference type="EC" id="1.11.1.7"/>
    </reaction>
</comment>
<dbReference type="PANTHER" id="PTHR31517:SF59">
    <property type="entry name" value="PEROXIDASE"/>
    <property type="match status" value="1"/>
</dbReference>
<dbReference type="GO" id="GO:0140825">
    <property type="term" value="F:lactoperoxidase activity"/>
    <property type="evidence" value="ECO:0007669"/>
    <property type="project" value="UniProtKB-EC"/>
</dbReference>
<dbReference type="OrthoDB" id="2113341at2759"/>
<feature type="disulfide bond" evidence="20">
    <location>
        <begin position="33"/>
        <end position="112"/>
    </location>
</feature>
<keyword evidence="9 21" id="KW-0732">Signal</keyword>
<comment type="function">
    <text evidence="2">Removal of H(2)O(2), oxidation of toxic reductants, biosynthesis and degradation of lignin, suberization, auxin catabolism, response to environmental stresses such as wounding, pathogen attack and oxidative stress. These functions might be dependent on each isozyme/isoform in each plant tissue.</text>
</comment>
<keyword evidence="5 21" id="KW-0964">Secreted</keyword>
<evidence type="ECO:0000256" key="3">
    <source>
        <dbReference type="ARBA" id="ARBA00006873"/>
    </source>
</evidence>
<keyword evidence="11 21" id="KW-0560">Oxidoreductase</keyword>
<evidence type="ECO:0000256" key="18">
    <source>
        <dbReference type="PIRSR" id="PIRSR600823-3"/>
    </source>
</evidence>
<dbReference type="GO" id="GO:0005576">
    <property type="term" value="C:extracellular region"/>
    <property type="evidence" value="ECO:0007669"/>
    <property type="project" value="UniProtKB-SubCell"/>
</dbReference>
<evidence type="ECO:0000256" key="10">
    <source>
        <dbReference type="ARBA" id="ARBA00022837"/>
    </source>
</evidence>
<evidence type="ECO:0000259" key="22">
    <source>
        <dbReference type="PROSITE" id="PS50873"/>
    </source>
</evidence>
<evidence type="ECO:0000256" key="15">
    <source>
        <dbReference type="ARBA" id="ARBA00023324"/>
    </source>
</evidence>
<dbReference type="Gene3D" id="1.10.520.10">
    <property type="match status" value="1"/>
</dbReference>
<dbReference type="InterPro" id="IPR010255">
    <property type="entry name" value="Haem_peroxidase_sf"/>
</dbReference>
<evidence type="ECO:0000256" key="17">
    <source>
        <dbReference type="PIRSR" id="PIRSR600823-2"/>
    </source>
</evidence>
<keyword evidence="10 18" id="KW-0106">Calcium</keyword>
<feature type="signal peptide" evidence="21">
    <location>
        <begin position="1"/>
        <end position="22"/>
    </location>
</feature>
<dbReference type="EC" id="1.11.1.7" evidence="4 21"/>
<feature type="domain" description="Plant heme peroxidase family profile" evidence="22">
    <location>
        <begin position="23"/>
        <end position="325"/>
    </location>
</feature>
<dbReference type="PROSITE" id="PS50873">
    <property type="entry name" value="PEROXIDASE_4"/>
    <property type="match status" value="1"/>
</dbReference>
<feature type="binding site" evidence="18">
    <location>
        <position position="245"/>
    </location>
    <ligand>
        <name>Ca(2+)</name>
        <dbReference type="ChEBI" id="CHEBI:29108"/>
        <label>2</label>
    </ligand>
</feature>
<evidence type="ECO:0000256" key="20">
    <source>
        <dbReference type="PIRSR" id="PIRSR600823-5"/>
    </source>
</evidence>
<evidence type="ECO:0000256" key="14">
    <source>
        <dbReference type="ARBA" id="ARBA00023180"/>
    </source>
</evidence>
<dbReference type="AlphaFoldDB" id="A0A9N7RM72"/>
<evidence type="ECO:0000256" key="12">
    <source>
        <dbReference type="ARBA" id="ARBA00023004"/>
    </source>
</evidence>
<dbReference type="InterPro" id="IPR000823">
    <property type="entry name" value="Peroxidase_pln"/>
</dbReference>
<feature type="disulfide bond" evidence="20">
    <location>
        <begin position="196"/>
        <end position="229"/>
    </location>
</feature>
<dbReference type="InterPro" id="IPR002016">
    <property type="entry name" value="Haem_peroxidase"/>
</dbReference>
<comment type="cofactor">
    <cofactor evidence="18 21">
        <name>Ca(2+)</name>
        <dbReference type="ChEBI" id="CHEBI:29108"/>
    </cofactor>
    <text evidence="18 21">Binds 2 calcium ions per subunit.</text>
</comment>
<dbReference type="Gene3D" id="1.10.420.10">
    <property type="entry name" value="Peroxidase, domain 2"/>
    <property type="match status" value="1"/>
</dbReference>
<evidence type="ECO:0000313" key="23">
    <source>
        <dbReference type="EMBL" id="CAA0837362.1"/>
    </source>
</evidence>
<feature type="binding site" evidence="18">
    <location>
        <position position="190"/>
    </location>
    <ligand>
        <name>Ca(2+)</name>
        <dbReference type="ChEBI" id="CHEBI:29108"/>
        <label>2</label>
    </ligand>
</feature>
<evidence type="ECO:0000256" key="4">
    <source>
        <dbReference type="ARBA" id="ARBA00012313"/>
    </source>
</evidence>
<comment type="caution">
    <text evidence="23">The sequence shown here is derived from an EMBL/GenBank/DDBJ whole genome shotgun (WGS) entry which is preliminary data.</text>
</comment>
<feature type="binding site" evidence="18">
    <location>
        <position position="65"/>
    </location>
    <ligand>
        <name>Ca(2+)</name>
        <dbReference type="ChEBI" id="CHEBI:29108"/>
        <label>1</label>
    </ligand>
</feature>
<keyword evidence="13 20" id="KW-1015">Disulfide bond</keyword>
<dbReference type="InterPro" id="IPR019793">
    <property type="entry name" value="Peroxidases_heam-ligand_BS"/>
</dbReference>
<dbReference type="CDD" id="cd00693">
    <property type="entry name" value="secretory_peroxidase"/>
    <property type="match status" value="1"/>
</dbReference>
<comment type="similarity">
    <text evidence="21">Belongs to the peroxidase family. Classical plant (class III) peroxidase subfamily.</text>
</comment>
<evidence type="ECO:0000256" key="11">
    <source>
        <dbReference type="ARBA" id="ARBA00023002"/>
    </source>
</evidence>
<sequence length="335" mass="36087">MVKIVALFFLFTCCLLISLASAQLKVGFYASICPRAESIIRGVVQQRFNRDRSITAALLRMHFHDCFVRGCDASILIDSTASLPSEKDAGPNETVRGYDLIDSAKKALETTCPSTVSCADIITLATRDAVALAGGPKYNVPTGRRDGLVSDPNGAANLPGPSDLIRTVLGLFRAKGLTAKDTVALLGAHTVGVAHCTFFQDRLTGFGPSGIGPDTNMDPGLAARLRRVCGTDIRPLDRDPTAFLDQGTPFGFDNQFYNQTVFRRGVLEIDRALAADRTTRPIVSDFAKNGVVCGQSFASAMVKMSKIEVLVGKAGEIRRNCRVFNPKPSRSRRGV</sequence>